<dbReference type="OrthoDB" id="10671698at2759"/>
<feature type="region of interest" description="Disordered" evidence="1">
    <location>
        <begin position="364"/>
        <end position="404"/>
    </location>
</feature>
<protein>
    <submittedName>
        <fullName evidence="2">Uncharacterized protein</fullName>
    </submittedName>
</protein>
<feature type="region of interest" description="Disordered" evidence="1">
    <location>
        <begin position="224"/>
        <end position="245"/>
    </location>
</feature>
<evidence type="ECO:0000256" key="1">
    <source>
        <dbReference type="SAM" id="MobiDB-lite"/>
    </source>
</evidence>
<evidence type="ECO:0000313" key="3">
    <source>
        <dbReference type="Proteomes" id="UP000308671"/>
    </source>
</evidence>
<dbReference type="AlphaFoldDB" id="A0A4S8QHI6"/>
<name>A0A4S8QHI6_9HELO</name>
<keyword evidence="3" id="KW-1185">Reference proteome</keyword>
<feature type="region of interest" description="Disordered" evidence="1">
    <location>
        <begin position="573"/>
        <end position="607"/>
    </location>
</feature>
<sequence>MPASIDPGKKLHQENIIKSIKAKYNSLNSTQRDQVVKEKFTELSKDIESSSEQLGCLVEFIETTGSLYELFPNENARILLQKCRASLVTGHEMEARLRNTEIDTIEATGTDLYGLFGVPGSTFVKNTYAVIRKILRAIETTFTATFDDGDDVSGRLWNIRRTSHVKTMIHDLLLQYRQLHQTLARDLTTNRGMNAFYEWLQIHPWWPNDKVLIRRKRPVTMGLSRKGKQVMGVEENQSSRHVKRRMIQHDSSISDTEVDAYVHGDAQDIYSDVSDVEYPRSKRDDTRVGIFSSPSPIVNNIDPRLWKKNAQGESTKTLDTEYTGLESCCDSKSSTSIGTNPSASANSSIESMNSITPELDHVEYATPIQGGRKRKGKCQGEEEGQRKENRGDTIDDESLDVGDEYEKNLDVRTSADDVSIEGGDEESVRRSIEVGTGDDSGDEVEDIIDSFEISIPSRKGQMDGETINPPKVVNVMDNGVKPIETQEESHGEGKVNELGNCMDGVEHRYRHRYGDEEENESNDASADMDITLHDPSQSESRGNEEHISPMVVRRECVAIPRIVRPRLSRKMKRRMKRVGVDQVGSDADTNREGEGEAGLGNTPKNDLNEQQEKQIFSEWSDGLIGCLKRKIEERSKVVERRMAELDIVKEGIKGASKEAGVFWRGGEDLDGDIIVGSCRSSGGGMAQVGHMKAWETIFSRIEIGNREWKGLKEEIEVGEMEIERLRGRVRDLERRVEGVLGWFE</sequence>
<evidence type="ECO:0000313" key="2">
    <source>
        <dbReference type="EMBL" id="THV43978.1"/>
    </source>
</evidence>
<proteinExistence type="predicted"/>
<dbReference type="Proteomes" id="UP000308671">
    <property type="component" value="Unassembled WGS sequence"/>
</dbReference>
<feature type="compositionally biased region" description="Acidic residues" evidence="1">
    <location>
        <begin position="394"/>
        <end position="403"/>
    </location>
</feature>
<reference evidence="2 3" key="1">
    <citation type="submission" date="2017-12" db="EMBL/GenBank/DDBJ databases">
        <title>Comparative genomics of Botrytis spp.</title>
        <authorList>
            <person name="Valero-Jimenez C.A."/>
            <person name="Tapia P."/>
            <person name="Veloso J."/>
            <person name="Silva-Moreno E."/>
            <person name="Staats M."/>
            <person name="Valdes J.H."/>
            <person name="Van Kan J.A.L."/>
        </authorList>
    </citation>
    <scope>NUCLEOTIDE SEQUENCE [LARGE SCALE GENOMIC DNA]</scope>
    <source>
        <strain evidence="2 3">MUCL435</strain>
    </source>
</reference>
<organism evidence="2 3">
    <name type="scientific">Botrytis galanthina</name>
    <dbReference type="NCBI Taxonomy" id="278940"/>
    <lineage>
        <taxon>Eukaryota</taxon>
        <taxon>Fungi</taxon>
        <taxon>Dikarya</taxon>
        <taxon>Ascomycota</taxon>
        <taxon>Pezizomycotina</taxon>
        <taxon>Leotiomycetes</taxon>
        <taxon>Helotiales</taxon>
        <taxon>Sclerotiniaceae</taxon>
        <taxon>Botrytis</taxon>
    </lineage>
</organism>
<feature type="compositionally biased region" description="Basic and acidic residues" evidence="1">
    <location>
        <begin position="378"/>
        <end position="393"/>
    </location>
</feature>
<feature type="compositionally biased region" description="Polar residues" evidence="1">
    <location>
        <begin position="330"/>
        <end position="349"/>
    </location>
</feature>
<comment type="caution">
    <text evidence="2">The sequence shown here is derived from an EMBL/GenBank/DDBJ whole genome shotgun (WGS) entry which is preliminary data.</text>
</comment>
<dbReference type="EMBL" id="PQXL01000776">
    <property type="protein sequence ID" value="THV43978.1"/>
    <property type="molecule type" value="Genomic_DNA"/>
</dbReference>
<feature type="region of interest" description="Disordered" evidence="1">
    <location>
        <begin position="514"/>
        <end position="545"/>
    </location>
</feature>
<feature type="region of interest" description="Disordered" evidence="1">
    <location>
        <begin position="328"/>
        <end position="349"/>
    </location>
</feature>
<gene>
    <name evidence="2" type="ORF">BGAL_0781g00010</name>
</gene>
<accession>A0A4S8QHI6</accession>